<dbReference type="Proteomes" id="UP001595836">
    <property type="component" value="Unassembled WGS sequence"/>
</dbReference>
<protein>
    <recommendedName>
        <fullName evidence="4">TetR family transcriptional regulator</fullName>
    </recommendedName>
</protein>
<name>A0ABV9PMG8_9ACTN</name>
<accession>A0ABV9PMG8</accession>
<evidence type="ECO:0000256" key="1">
    <source>
        <dbReference type="SAM" id="Coils"/>
    </source>
</evidence>
<dbReference type="Gene3D" id="1.10.357.10">
    <property type="entry name" value="Tetracycline Repressor, domain 2"/>
    <property type="match status" value="1"/>
</dbReference>
<evidence type="ECO:0008006" key="4">
    <source>
        <dbReference type="Google" id="ProtNLM"/>
    </source>
</evidence>
<proteinExistence type="predicted"/>
<sequence>MTRRGDDAEERDKLIAALIRTLKGESESSSGRLSVKAIAQEAGLARTALTHKHLDLKELIEIYQSANRDRTRNDNTEKVESLTAEVQELKALNEVLAAQVTLAALTYRPSPSLTSVPPP</sequence>
<keyword evidence="1" id="KW-0175">Coiled coil</keyword>
<evidence type="ECO:0000313" key="2">
    <source>
        <dbReference type="EMBL" id="MFC4754277.1"/>
    </source>
</evidence>
<dbReference type="EMBL" id="JBHSHP010000016">
    <property type="protein sequence ID" value="MFC4754277.1"/>
    <property type="molecule type" value="Genomic_DNA"/>
</dbReference>
<comment type="caution">
    <text evidence="2">The sequence shown here is derived from an EMBL/GenBank/DDBJ whole genome shotgun (WGS) entry which is preliminary data.</text>
</comment>
<evidence type="ECO:0000313" key="3">
    <source>
        <dbReference type="Proteomes" id="UP001595836"/>
    </source>
</evidence>
<feature type="coiled-coil region" evidence="1">
    <location>
        <begin position="72"/>
        <end position="99"/>
    </location>
</feature>
<reference evidence="3" key="1">
    <citation type="journal article" date="2019" name="Int. J. Syst. Evol. Microbiol.">
        <title>The Global Catalogue of Microorganisms (GCM) 10K type strain sequencing project: providing services to taxonomists for standard genome sequencing and annotation.</title>
        <authorList>
            <consortium name="The Broad Institute Genomics Platform"/>
            <consortium name="The Broad Institute Genome Sequencing Center for Infectious Disease"/>
            <person name="Wu L."/>
            <person name="Ma J."/>
        </authorList>
    </citation>
    <scope>NUCLEOTIDE SEQUENCE [LARGE SCALE GENOMIC DNA]</scope>
    <source>
        <strain evidence="3">JCM 11882</strain>
    </source>
</reference>
<dbReference type="RefSeq" id="WP_132064158.1">
    <property type="nucleotide sequence ID" value="NZ_BAABCD010000056.1"/>
</dbReference>
<gene>
    <name evidence="2" type="ORF">ACFO7U_05715</name>
</gene>
<keyword evidence="3" id="KW-1185">Reference proteome</keyword>
<organism evidence="2 3">
    <name type="scientific">Dietzia aurantiaca</name>
    <dbReference type="NCBI Taxonomy" id="983873"/>
    <lineage>
        <taxon>Bacteria</taxon>
        <taxon>Bacillati</taxon>
        <taxon>Actinomycetota</taxon>
        <taxon>Actinomycetes</taxon>
        <taxon>Mycobacteriales</taxon>
        <taxon>Dietziaceae</taxon>
        <taxon>Dietzia</taxon>
    </lineage>
</organism>